<dbReference type="AlphaFoldDB" id="A0A7N0UCY2"/>
<name>A0A7N0UCY2_KALFE</name>
<dbReference type="EnsemblPlants" id="Kaladp0060s0352.1.v1.1">
    <property type="protein sequence ID" value="Kaladp0060s0352.1.v1.1"/>
    <property type="gene ID" value="Kaladp0060s0352.v1.1"/>
</dbReference>
<sequence length="226" mass="24733">MEATPPAAPEYLAYDGAAAAVAPEAMRGGSDVTNNKSVVTDQFLVEEFFDFSNEEDEELVLSDNANANEFQSIKAESGSSVTLLVDSSCNSSLGDFGNSNLTSELCVPYDDLAELEWVSTFAEESFSSEDIEKLQLISGMSARPEEAASATHGHRPDPNPPKYRPEILVPGKARSKRPRTAPGSWSSRILLVSDDPKPVRKPKPVKKFNQAFWRFLLLARGCFIKL</sequence>
<protein>
    <recommendedName>
        <fullName evidence="4">GATA transcription factor</fullName>
    </recommendedName>
</protein>
<feature type="region of interest" description="Disordered" evidence="1">
    <location>
        <begin position="142"/>
        <end position="184"/>
    </location>
</feature>
<proteinExistence type="predicted"/>
<evidence type="ECO:0008006" key="4">
    <source>
        <dbReference type="Google" id="ProtNLM"/>
    </source>
</evidence>
<dbReference type="Gramene" id="Kaladp0060s0352.1.v1.1">
    <property type="protein sequence ID" value="Kaladp0060s0352.1.v1.1"/>
    <property type="gene ID" value="Kaladp0060s0352.v1.1"/>
</dbReference>
<evidence type="ECO:0000313" key="2">
    <source>
        <dbReference type="EnsemblPlants" id="Kaladp0060s0352.1.v1.1"/>
    </source>
</evidence>
<evidence type="ECO:0000256" key="1">
    <source>
        <dbReference type="SAM" id="MobiDB-lite"/>
    </source>
</evidence>
<dbReference type="Proteomes" id="UP000594263">
    <property type="component" value="Unplaced"/>
</dbReference>
<organism evidence="2 3">
    <name type="scientific">Kalanchoe fedtschenkoi</name>
    <name type="common">Lavender scallops</name>
    <name type="synonym">South American air plant</name>
    <dbReference type="NCBI Taxonomy" id="63787"/>
    <lineage>
        <taxon>Eukaryota</taxon>
        <taxon>Viridiplantae</taxon>
        <taxon>Streptophyta</taxon>
        <taxon>Embryophyta</taxon>
        <taxon>Tracheophyta</taxon>
        <taxon>Spermatophyta</taxon>
        <taxon>Magnoliopsida</taxon>
        <taxon>eudicotyledons</taxon>
        <taxon>Gunneridae</taxon>
        <taxon>Pentapetalae</taxon>
        <taxon>Saxifragales</taxon>
        <taxon>Crassulaceae</taxon>
        <taxon>Kalanchoe</taxon>
    </lineage>
</organism>
<reference evidence="2" key="1">
    <citation type="submission" date="2021-01" db="UniProtKB">
        <authorList>
            <consortium name="EnsemblPlants"/>
        </authorList>
    </citation>
    <scope>IDENTIFICATION</scope>
</reference>
<accession>A0A7N0UCY2</accession>
<evidence type="ECO:0000313" key="3">
    <source>
        <dbReference type="Proteomes" id="UP000594263"/>
    </source>
</evidence>
<keyword evidence="3" id="KW-1185">Reference proteome</keyword>